<dbReference type="EMBL" id="JARJCW010000009">
    <property type="protein sequence ID" value="KAJ7220516.1"/>
    <property type="molecule type" value="Genomic_DNA"/>
</dbReference>
<sequence>MASLTLFHVTKPSSSPHISLQAAADKKLKDLESANAAAAKRIREQEARIELLVEAARKEKEATDRKYRDLQVLRSDYPQRALTAGERLSVSAGAVLNLVSAQYPNQIDAQTTSGALVYAHSILAAASGAAAPPWFADALQLGLRPITTRLDAIDDRLNGIDTRLDSIVTKIDQLTIFASQQHSLESQSHFEGRSARILWISYMKVKFPATRTIESQIETKNVGDVTFGRCSAVTGNVKFADAERFDRFSTKPVPISMNQLGEVKARCPTTILYLD</sequence>
<protein>
    <submittedName>
        <fullName evidence="2">Uncharacterized protein</fullName>
    </submittedName>
</protein>
<proteinExistence type="predicted"/>
<keyword evidence="3" id="KW-1185">Reference proteome</keyword>
<evidence type="ECO:0000313" key="3">
    <source>
        <dbReference type="Proteomes" id="UP001219525"/>
    </source>
</evidence>
<feature type="coiled-coil region" evidence="1">
    <location>
        <begin position="28"/>
        <end position="73"/>
    </location>
</feature>
<gene>
    <name evidence="2" type="ORF">GGX14DRAFT_388940</name>
</gene>
<organism evidence="2 3">
    <name type="scientific">Mycena pura</name>
    <dbReference type="NCBI Taxonomy" id="153505"/>
    <lineage>
        <taxon>Eukaryota</taxon>
        <taxon>Fungi</taxon>
        <taxon>Dikarya</taxon>
        <taxon>Basidiomycota</taxon>
        <taxon>Agaricomycotina</taxon>
        <taxon>Agaricomycetes</taxon>
        <taxon>Agaricomycetidae</taxon>
        <taxon>Agaricales</taxon>
        <taxon>Marasmiineae</taxon>
        <taxon>Mycenaceae</taxon>
        <taxon>Mycena</taxon>
    </lineage>
</organism>
<evidence type="ECO:0000256" key="1">
    <source>
        <dbReference type="SAM" id="Coils"/>
    </source>
</evidence>
<keyword evidence="1" id="KW-0175">Coiled coil</keyword>
<comment type="caution">
    <text evidence="2">The sequence shown here is derived from an EMBL/GenBank/DDBJ whole genome shotgun (WGS) entry which is preliminary data.</text>
</comment>
<evidence type="ECO:0000313" key="2">
    <source>
        <dbReference type="EMBL" id="KAJ7220516.1"/>
    </source>
</evidence>
<reference evidence="2" key="1">
    <citation type="submission" date="2023-03" db="EMBL/GenBank/DDBJ databases">
        <title>Massive genome expansion in bonnet fungi (Mycena s.s.) driven by repeated elements and novel gene families across ecological guilds.</title>
        <authorList>
            <consortium name="Lawrence Berkeley National Laboratory"/>
            <person name="Harder C.B."/>
            <person name="Miyauchi S."/>
            <person name="Viragh M."/>
            <person name="Kuo A."/>
            <person name="Thoen E."/>
            <person name="Andreopoulos B."/>
            <person name="Lu D."/>
            <person name="Skrede I."/>
            <person name="Drula E."/>
            <person name="Henrissat B."/>
            <person name="Morin E."/>
            <person name="Kohler A."/>
            <person name="Barry K."/>
            <person name="LaButti K."/>
            <person name="Morin E."/>
            <person name="Salamov A."/>
            <person name="Lipzen A."/>
            <person name="Mereny Z."/>
            <person name="Hegedus B."/>
            <person name="Baldrian P."/>
            <person name="Stursova M."/>
            <person name="Weitz H."/>
            <person name="Taylor A."/>
            <person name="Grigoriev I.V."/>
            <person name="Nagy L.G."/>
            <person name="Martin F."/>
            <person name="Kauserud H."/>
        </authorList>
    </citation>
    <scope>NUCLEOTIDE SEQUENCE</scope>
    <source>
        <strain evidence="2">9144</strain>
    </source>
</reference>
<dbReference type="AlphaFoldDB" id="A0AAD6VWU8"/>
<accession>A0AAD6VWU8</accession>
<name>A0AAD6VWU8_9AGAR</name>
<dbReference type="Proteomes" id="UP001219525">
    <property type="component" value="Unassembled WGS sequence"/>
</dbReference>